<reference evidence="1 2" key="1">
    <citation type="journal article" date="2019" name="Emerg. Microbes Infect.">
        <title>Comprehensive subspecies identification of 175 nontuberculous mycobacteria species based on 7547 genomic profiles.</title>
        <authorList>
            <person name="Matsumoto Y."/>
            <person name="Kinjo T."/>
            <person name="Motooka D."/>
            <person name="Nabeya D."/>
            <person name="Jung N."/>
            <person name="Uechi K."/>
            <person name="Horii T."/>
            <person name="Iida T."/>
            <person name="Fujita J."/>
            <person name="Nakamura S."/>
        </authorList>
    </citation>
    <scope>NUCLEOTIDE SEQUENCE [LARGE SCALE GENOMIC DNA]</scope>
    <source>
        <strain evidence="1 2">JCM 16018</strain>
    </source>
</reference>
<organism evidence="1 2">
    <name type="scientific">Mycobacterium seoulense</name>
    <dbReference type="NCBI Taxonomy" id="386911"/>
    <lineage>
        <taxon>Bacteria</taxon>
        <taxon>Bacillati</taxon>
        <taxon>Actinomycetota</taxon>
        <taxon>Actinomycetes</taxon>
        <taxon>Mycobacteriales</taxon>
        <taxon>Mycobacteriaceae</taxon>
        <taxon>Mycobacterium</taxon>
    </lineage>
</organism>
<dbReference type="EMBL" id="AP022582">
    <property type="protein sequence ID" value="BBY03247.1"/>
    <property type="molecule type" value="Genomic_DNA"/>
</dbReference>
<dbReference type="InterPro" id="IPR007709">
    <property type="entry name" value="N-FG_amidohydro"/>
</dbReference>
<evidence type="ECO:0000313" key="2">
    <source>
        <dbReference type="Proteomes" id="UP000466632"/>
    </source>
</evidence>
<dbReference type="AlphaFoldDB" id="A0A7I7P2X5"/>
<accession>A0A7I7P2X5</accession>
<dbReference type="RefSeq" id="WP_163682653.1">
    <property type="nucleotide sequence ID" value="NZ_AP022582.1"/>
</dbReference>
<dbReference type="Gene3D" id="3.40.630.40">
    <property type="entry name" value="Zn-dependent exopeptidases"/>
    <property type="match status" value="1"/>
</dbReference>
<gene>
    <name evidence="1" type="ORF">MSEO_37460</name>
</gene>
<dbReference type="Pfam" id="PF05013">
    <property type="entry name" value="FGase"/>
    <property type="match status" value="1"/>
</dbReference>
<evidence type="ECO:0008006" key="3">
    <source>
        <dbReference type="Google" id="ProtNLM"/>
    </source>
</evidence>
<evidence type="ECO:0000313" key="1">
    <source>
        <dbReference type="EMBL" id="BBY03247.1"/>
    </source>
</evidence>
<dbReference type="Proteomes" id="UP000466632">
    <property type="component" value="Chromosome"/>
</dbReference>
<sequence length="233" mass="25679">MDTFIITCEHGGNRVPAPYRRLFRGQRALLDSHRGYDPGSLVMAKALASAFAAPLVASTVSRLLVDLNRSIGHPQLFSAVTRGAPAQTRAQIVDEHYRPYRRQVERLVGQAVARGHSVIHISSHSFTGELDGRVRGTDVGLLYHPGRRGEAEVCARWKESLAASAPELRVRRNYPYAGKGDGLTSHLRLRFAQSDYVGIELEVNQGIVLAAGRRWTALRRMLIDSLRTACAAS</sequence>
<proteinExistence type="predicted"/>
<protein>
    <recommendedName>
        <fullName evidence="3">N-formylglutamate amidohydrolase</fullName>
    </recommendedName>
</protein>
<name>A0A7I7P2X5_9MYCO</name>
<keyword evidence="2" id="KW-1185">Reference proteome</keyword>
<dbReference type="KEGG" id="mseo:MSEO_37460"/>
<dbReference type="SUPFAM" id="SSF53187">
    <property type="entry name" value="Zn-dependent exopeptidases"/>
    <property type="match status" value="1"/>
</dbReference>